<comment type="caution">
    <text evidence="2">The sequence shown here is derived from an EMBL/GenBank/DDBJ whole genome shotgun (WGS) entry which is preliminary data.</text>
</comment>
<evidence type="ECO:0000313" key="3">
    <source>
        <dbReference type="Proteomes" id="UP001054252"/>
    </source>
</evidence>
<evidence type="ECO:0000313" key="2">
    <source>
        <dbReference type="EMBL" id="GKV24748.1"/>
    </source>
</evidence>
<dbReference type="AlphaFoldDB" id="A0AAV5KJI7"/>
<sequence>MESKSSQTKKKEDLSIQIAKPQPIPHLEPSRPSDLRFDRLQRSDQGLKPGERLEFGQFVAREAVVDEEFWTAAWLRAESHWEGKPGERYAWRF</sequence>
<feature type="compositionally biased region" description="Basic and acidic residues" evidence="1">
    <location>
        <begin position="28"/>
        <end position="42"/>
    </location>
</feature>
<reference evidence="2 3" key="1">
    <citation type="journal article" date="2021" name="Commun. Biol.">
        <title>The genome of Shorea leprosula (Dipterocarpaceae) highlights the ecological relevance of drought in aseasonal tropical rainforests.</title>
        <authorList>
            <person name="Ng K.K.S."/>
            <person name="Kobayashi M.J."/>
            <person name="Fawcett J.A."/>
            <person name="Hatakeyama M."/>
            <person name="Paape T."/>
            <person name="Ng C.H."/>
            <person name="Ang C.C."/>
            <person name="Tnah L.H."/>
            <person name="Lee C.T."/>
            <person name="Nishiyama T."/>
            <person name="Sese J."/>
            <person name="O'Brien M.J."/>
            <person name="Copetti D."/>
            <person name="Mohd Noor M.I."/>
            <person name="Ong R.C."/>
            <person name="Putra M."/>
            <person name="Sireger I.Z."/>
            <person name="Indrioko S."/>
            <person name="Kosugi Y."/>
            <person name="Izuno A."/>
            <person name="Isagi Y."/>
            <person name="Lee S.L."/>
            <person name="Shimizu K.K."/>
        </authorList>
    </citation>
    <scope>NUCLEOTIDE SEQUENCE [LARGE SCALE GENOMIC DNA]</scope>
    <source>
        <strain evidence="2">214</strain>
    </source>
</reference>
<dbReference type="PANTHER" id="PTHR47426">
    <property type="entry name" value="ACYL-COA N-ACYLTRANSFERASES (NAT) SUPERFAMILY PROTEIN"/>
    <property type="match status" value="1"/>
</dbReference>
<name>A0AAV5KJI7_9ROSI</name>
<feature type="compositionally biased region" description="Basic and acidic residues" evidence="1">
    <location>
        <begin position="1"/>
        <end position="14"/>
    </location>
</feature>
<feature type="region of interest" description="Disordered" evidence="1">
    <location>
        <begin position="1"/>
        <end position="42"/>
    </location>
</feature>
<keyword evidence="3" id="KW-1185">Reference proteome</keyword>
<accession>A0AAV5KJI7</accession>
<dbReference type="EMBL" id="BPVZ01000066">
    <property type="protein sequence ID" value="GKV24748.1"/>
    <property type="molecule type" value="Genomic_DNA"/>
</dbReference>
<organism evidence="2 3">
    <name type="scientific">Rubroshorea leprosula</name>
    <dbReference type="NCBI Taxonomy" id="152421"/>
    <lineage>
        <taxon>Eukaryota</taxon>
        <taxon>Viridiplantae</taxon>
        <taxon>Streptophyta</taxon>
        <taxon>Embryophyta</taxon>
        <taxon>Tracheophyta</taxon>
        <taxon>Spermatophyta</taxon>
        <taxon>Magnoliopsida</taxon>
        <taxon>eudicotyledons</taxon>
        <taxon>Gunneridae</taxon>
        <taxon>Pentapetalae</taxon>
        <taxon>rosids</taxon>
        <taxon>malvids</taxon>
        <taxon>Malvales</taxon>
        <taxon>Dipterocarpaceae</taxon>
        <taxon>Rubroshorea</taxon>
    </lineage>
</organism>
<dbReference type="Proteomes" id="UP001054252">
    <property type="component" value="Unassembled WGS sequence"/>
</dbReference>
<evidence type="ECO:0000256" key="1">
    <source>
        <dbReference type="SAM" id="MobiDB-lite"/>
    </source>
</evidence>
<gene>
    <name evidence="2" type="ORF">SLEP1_g34323</name>
</gene>
<proteinExistence type="predicted"/>
<dbReference type="PANTHER" id="PTHR47426:SF3">
    <property type="entry name" value="GCN5-RELATED N-ACETYLTRANSFERASE 6, CHLOROPLASTIC"/>
    <property type="match status" value="1"/>
</dbReference>
<protein>
    <submittedName>
        <fullName evidence="2">Uncharacterized protein</fullName>
    </submittedName>
</protein>